<keyword evidence="1" id="KW-0472">Membrane</keyword>
<sequence>MSAFAFSDTIITTLPDSPAFLFITHTFAIFNVLLCLSIVWRLFTFQRKGARHRLAGGVIAMLLMVFYMWTPFQFVLGRVAIVDWATVGINCIVFIAIFRARGNVMQLFKS</sequence>
<protein>
    <submittedName>
        <fullName evidence="2">Putative holin family protein</fullName>
    </submittedName>
</protein>
<feature type="transmembrane region" description="Helical" evidence="1">
    <location>
        <begin position="54"/>
        <end position="75"/>
    </location>
</feature>
<feature type="transmembrane region" description="Helical" evidence="1">
    <location>
        <begin position="81"/>
        <end position="100"/>
    </location>
</feature>
<feature type="transmembrane region" description="Helical" evidence="1">
    <location>
        <begin position="20"/>
        <end position="42"/>
    </location>
</feature>
<dbReference type="EMBL" id="MF476924">
    <property type="protein sequence ID" value="ASW27585.1"/>
    <property type="molecule type" value="Genomic_DNA"/>
</dbReference>
<keyword evidence="1" id="KW-0812">Transmembrane</keyword>
<accession>A0A248XD23</accession>
<dbReference type="Proteomes" id="UP000223139">
    <property type="component" value="Segment"/>
</dbReference>
<gene>
    <name evidence="2" type="ORF">KPNN53_044</name>
</gene>
<keyword evidence="1" id="KW-1133">Transmembrane helix</keyword>
<evidence type="ECO:0000256" key="1">
    <source>
        <dbReference type="SAM" id="Phobius"/>
    </source>
</evidence>
<evidence type="ECO:0000313" key="3">
    <source>
        <dbReference type="Proteomes" id="UP000223139"/>
    </source>
</evidence>
<proteinExistence type="predicted"/>
<dbReference type="InterPro" id="IPR008473">
    <property type="entry name" value="Phage_holin_3_7"/>
</dbReference>
<evidence type="ECO:0000313" key="2">
    <source>
        <dbReference type="EMBL" id="ASW27585.1"/>
    </source>
</evidence>
<organism evidence="2 3">
    <name type="scientific">Klebsiella phage YMC15/11/N53_KPN_BP</name>
    <dbReference type="NCBI Taxonomy" id="2026101"/>
    <lineage>
        <taxon>Viruses</taxon>
        <taxon>Duplodnaviria</taxon>
        <taxon>Heunggongvirae</taxon>
        <taxon>Uroviricota</taxon>
        <taxon>Caudoviricetes</taxon>
        <taxon>Casjensviridae</taxon>
        <taxon>Yonseivirus</taxon>
        <taxon>Yonseivirus N137</taxon>
    </lineage>
</organism>
<reference evidence="2 3" key="1">
    <citation type="submission" date="2017-07" db="EMBL/GenBank/DDBJ databases">
        <title>Complete Genome Sequence of the Klebsiella phage YMC15/11/N53_KPN_BP.</title>
        <authorList>
            <person name="Jeon J."/>
            <person name="Yong D."/>
            <person name="Lee K."/>
        </authorList>
    </citation>
    <scope>NUCLEOTIDE SEQUENCE [LARGE SCALE GENOMIC DNA]</scope>
</reference>
<dbReference type="Pfam" id="PF05449">
    <property type="entry name" value="Phage_holin_3_7"/>
    <property type="match status" value="1"/>
</dbReference>
<name>A0A248XD23_9CAUD</name>